<dbReference type="Gene3D" id="2.60.40.2030">
    <property type="match status" value="1"/>
</dbReference>
<dbReference type="RefSeq" id="WP_106457100.1">
    <property type="nucleotide sequence ID" value="NZ_PXOH01000011.1"/>
</dbReference>
<dbReference type="PRINTS" id="PR00313">
    <property type="entry name" value="CABNDNGRPT"/>
</dbReference>
<dbReference type="PANTHER" id="PTHR46682">
    <property type="entry name" value="ADHESION G-PROTEIN COUPLED RECEPTOR V1"/>
    <property type="match status" value="1"/>
</dbReference>
<keyword evidence="3" id="KW-0106">Calcium</keyword>
<dbReference type="Proteomes" id="UP000239001">
    <property type="component" value="Unassembled WGS sequence"/>
</dbReference>
<evidence type="ECO:0000313" key="6">
    <source>
        <dbReference type="Proteomes" id="UP000239001"/>
    </source>
</evidence>
<dbReference type="Gene3D" id="2.160.20.10">
    <property type="entry name" value="Single-stranded right-handed beta-helix, Pectin lyase-like"/>
    <property type="match status" value="1"/>
</dbReference>
<feature type="domain" description="Calx-beta" evidence="4">
    <location>
        <begin position="503"/>
        <end position="598"/>
    </location>
</feature>
<dbReference type="InterPro" id="IPR011049">
    <property type="entry name" value="Serralysin-like_metalloprot_C"/>
</dbReference>
<dbReference type="InterPro" id="IPR006626">
    <property type="entry name" value="PbH1"/>
</dbReference>
<organism evidence="5 6">
    <name type="scientific">Aphanothece hegewaldii CCALA 016</name>
    <dbReference type="NCBI Taxonomy" id="2107694"/>
    <lineage>
        <taxon>Bacteria</taxon>
        <taxon>Bacillati</taxon>
        <taxon>Cyanobacteriota</taxon>
        <taxon>Cyanophyceae</taxon>
        <taxon>Oscillatoriophycideae</taxon>
        <taxon>Chroococcales</taxon>
        <taxon>Aphanothecaceae</taxon>
        <taxon>Aphanothece</taxon>
    </lineage>
</organism>
<dbReference type="InterPro" id="IPR059226">
    <property type="entry name" value="Choice_anch_Q_dom"/>
</dbReference>
<protein>
    <recommendedName>
        <fullName evidence="4">Calx-beta domain-containing protein</fullName>
    </recommendedName>
</protein>
<accession>A0A2T1LXV7</accession>
<reference evidence="5 6" key="1">
    <citation type="submission" date="2018-03" db="EMBL/GenBank/DDBJ databases">
        <title>The ancient ancestry and fast evolution of plastids.</title>
        <authorList>
            <person name="Moore K.R."/>
            <person name="Magnabosco C."/>
            <person name="Momper L."/>
            <person name="Gold D.A."/>
            <person name="Bosak T."/>
            <person name="Fournier G.P."/>
        </authorList>
    </citation>
    <scope>NUCLEOTIDE SEQUENCE [LARGE SCALE GENOMIC DNA]</scope>
    <source>
        <strain evidence="5 6">CCALA 016</strain>
    </source>
</reference>
<keyword evidence="6" id="KW-1185">Reference proteome</keyword>
<dbReference type="InterPro" id="IPR026919">
    <property type="entry name" value="ADGRV1"/>
</dbReference>
<name>A0A2T1LXV7_9CHRO</name>
<keyword evidence="2" id="KW-0677">Repeat</keyword>
<dbReference type="OrthoDB" id="418413at2"/>
<dbReference type="InterPro" id="IPR012334">
    <property type="entry name" value="Pectin_lyas_fold"/>
</dbReference>
<dbReference type="Pfam" id="PF03160">
    <property type="entry name" value="Calx-beta"/>
    <property type="match status" value="1"/>
</dbReference>
<dbReference type="GO" id="GO:0016020">
    <property type="term" value="C:membrane"/>
    <property type="evidence" value="ECO:0007669"/>
    <property type="project" value="InterPro"/>
</dbReference>
<evidence type="ECO:0000313" key="5">
    <source>
        <dbReference type="EMBL" id="PSF37136.1"/>
    </source>
</evidence>
<evidence type="ECO:0000256" key="3">
    <source>
        <dbReference type="ARBA" id="ARBA00022837"/>
    </source>
</evidence>
<dbReference type="SUPFAM" id="SSF51126">
    <property type="entry name" value="Pectin lyase-like"/>
    <property type="match status" value="1"/>
</dbReference>
<comment type="caution">
    <text evidence="5">The sequence shown here is derived from an EMBL/GenBank/DDBJ whole genome shotgun (WGS) entry which is preliminary data.</text>
</comment>
<proteinExistence type="predicted"/>
<dbReference type="InterPro" id="IPR003644">
    <property type="entry name" value="Calx_beta"/>
</dbReference>
<gene>
    <name evidence="5" type="ORF">C7H19_11915</name>
</gene>
<reference evidence="5 6" key="2">
    <citation type="submission" date="2018-03" db="EMBL/GenBank/DDBJ databases">
        <authorList>
            <person name="Keele B.F."/>
        </authorList>
    </citation>
    <scope>NUCLEOTIDE SEQUENCE [LARGE SCALE GENOMIC DNA]</scope>
    <source>
        <strain evidence="5 6">CCALA 016</strain>
    </source>
</reference>
<dbReference type="InterPro" id="IPR011050">
    <property type="entry name" value="Pectin_lyase_fold/virulence"/>
</dbReference>
<dbReference type="InterPro" id="IPR018511">
    <property type="entry name" value="Hemolysin-typ_Ca-bd_CS"/>
</dbReference>
<dbReference type="NCBIfam" id="NF041518">
    <property type="entry name" value="choice_anch_Q"/>
    <property type="match status" value="1"/>
</dbReference>
<dbReference type="EMBL" id="PXOH01000011">
    <property type="protein sequence ID" value="PSF37136.1"/>
    <property type="molecule type" value="Genomic_DNA"/>
</dbReference>
<dbReference type="InterPro" id="IPR038081">
    <property type="entry name" value="CalX-like_sf"/>
</dbReference>
<dbReference type="AlphaFoldDB" id="A0A2T1LXV7"/>
<dbReference type="Gene3D" id="2.150.10.10">
    <property type="entry name" value="Serralysin-like metalloprotease, C-terminal"/>
    <property type="match status" value="1"/>
</dbReference>
<dbReference type="SMART" id="SM00710">
    <property type="entry name" value="PbH1"/>
    <property type="match status" value="6"/>
</dbReference>
<dbReference type="SUPFAM" id="SSF141072">
    <property type="entry name" value="CalX-like"/>
    <property type="match status" value="2"/>
</dbReference>
<evidence type="ECO:0000259" key="4">
    <source>
        <dbReference type="Pfam" id="PF03160"/>
    </source>
</evidence>
<dbReference type="PROSITE" id="PS00330">
    <property type="entry name" value="HEMOLYSIN_CALCIUM"/>
    <property type="match status" value="2"/>
</dbReference>
<dbReference type="InterPro" id="IPR001343">
    <property type="entry name" value="Hemolysn_Ca-bd"/>
</dbReference>
<evidence type="ECO:0000256" key="2">
    <source>
        <dbReference type="ARBA" id="ARBA00022737"/>
    </source>
</evidence>
<dbReference type="GO" id="GO:0004930">
    <property type="term" value="F:G protein-coupled receptor activity"/>
    <property type="evidence" value="ECO:0007669"/>
    <property type="project" value="InterPro"/>
</dbReference>
<sequence>MLNTFSSDINITDPINQEDNLNLTARNLSLFKNSAIQDFTITENLGIEELSNPNPLSNTASFPLPKNVFVSTPELVLTPQSITTSSVITLTVNTTSDQNDGSATNGLSLREAIIIANQNTDNDYVIVLTGDYRYKLTLSGSDSAGEFGDLDIVNGSNVTIKTQGNNLAIIDAVAMNDRIFEVLNGGNLRLENVVVTRGNSSYGGGIYNNGQLTLVNSSVVENSATYGGGIYNYSSGILTLINSTVANNSAYYYGGGIFSSGTINLINSTVANNSVNAFDGGGVYLGGTATIVNSTISSNKANRSGGGIYVDSGVVNLTNDTVTNNTADADNNGSGDGGGIYRPSGTVILSNNIVAGNFDTPNNSGSSDKNPDVFGTFFSNGNNLIGNTTGSTSFGSSDLLNINPLLGPLQNNGGATLTHALLSNSPAINAGNNNELAEDTFDLDGDGNTFEFIPFDQRGNGYNRISDNKVDIGAFEVPNAVTTTVKLTVSPSIVMEDGTDNLVYTFTRTGSLTEALTVNFNIAGTATSNDYTQTGATFTGTTGTINFTAGASTATVTVNPTADTTVELDETVILSLANGTGYSVGTPNSATGTIKNDDPQPTVTLSVSPTYVIEDGTSFLLYTFVRTGSLTNALTTNFKVGGTATFNTDYDPIGATSYNATTGTVTFAAGQNNALVAINPRPDTTVESNEIVSLTIQPGTGYSIGTTIAVKGTIINDDASSGNDSLTGSKGNDTINGLAGNDTILGGTGDDNLTGGTGQDQFVFNAINERIDTITDFNVTDDAIVISRAGFSNSLAVGTLLATQFIKGTAATTTSHRFIYNNNNGQLLFDPDGNGATAATQIATLSTGLAMTNADILVIA</sequence>
<keyword evidence="1" id="KW-0732">Signal</keyword>
<evidence type="ECO:0000256" key="1">
    <source>
        <dbReference type="ARBA" id="ARBA00022729"/>
    </source>
</evidence>
<dbReference type="PANTHER" id="PTHR46682:SF1">
    <property type="entry name" value="ADHESION G-PROTEIN COUPLED RECEPTOR V1"/>
    <property type="match status" value="1"/>
</dbReference>
<dbReference type="GO" id="GO:0005509">
    <property type="term" value="F:calcium ion binding"/>
    <property type="evidence" value="ECO:0007669"/>
    <property type="project" value="InterPro"/>
</dbReference>
<dbReference type="Pfam" id="PF00353">
    <property type="entry name" value="HemolysinCabind"/>
    <property type="match status" value="1"/>
</dbReference>